<keyword evidence="2" id="KW-1185">Reference proteome</keyword>
<evidence type="ECO:0000313" key="2">
    <source>
        <dbReference type="Proteomes" id="UP001597063"/>
    </source>
</evidence>
<dbReference type="RefSeq" id="WP_131759941.1">
    <property type="nucleotide sequence ID" value="NZ_CAACUY010000096.1"/>
</dbReference>
<dbReference type="Proteomes" id="UP001597063">
    <property type="component" value="Unassembled WGS sequence"/>
</dbReference>
<evidence type="ECO:0000313" key="1">
    <source>
        <dbReference type="EMBL" id="MFD0690561.1"/>
    </source>
</evidence>
<name>A0ABW2XVX9_9ACTN</name>
<dbReference type="EMBL" id="JBHTGP010000018">
    <property type="protein sequence ID" value="MFD0690561.1"/>
    <property type="molecule type" value="Genomic_DNA"/>
</dbReference>
<reference evidence="2" key="1">
    <citation type="journal article" date="2019" name="Int. J. Syst. Evol. Microbiol.">
        <title>The Global Catalogue of Microorganisms (GCM) 10K type strain sequencing project: providing services to taxonomists for standard genome sequencing and annotation.</title>
        <authorList>
            <consortium name="The Broad Institute Genomics Platform"/>
            <consortium name="The Broad Institute Genome Sequencing Center for Infectious Disease"/>
            <person name="Wu L."/>
            <person name="Ma J."/>
        </authorList>
    </citation>
    <scope>NUCLEOTIDE SEQUENCE [LARGE SCALE GENOMIC DNA]</scope>
    <source>
        <strain evidence="2">JCM 9371</strain>
    </source>
</reference>
<evidence type="ECO:0008006" key="3">
    <source>
        <dbReference type="Google" id="ProtNLM"/>
    </source>
</evidence>
<sequence length="395" mass="41952">MAAALARDPLFVDPDLAAALGAADRARIGAAIRATAKRVGAPVHVIVIPNPSASESEGRDDAFLAALHDRTRRDGIYLMSDSSGWLEVRAYEVPREIDPYSPDENRKGDGFPADQEHRFADLADRIVRRLNAYAAAPTAAPSSPRLYSTPAPFGQENRLKPAEPEVKGPFLTGLLLAGPAGAVALYWTGRGALAAGRRVRRGSPAGAAAGLAAAAEVEAHPGAPARPTVKWLRRTAAKELERLRGALPGSEGNPGRRYAVSAYDVAQILFDDAGEDAERPLDLVGAIVLARQGRIALARTTAHPPAPCFVNPLHGEATVRRQIRLGGDDGGRRRRPLCAACAAVPARGLSDRVLRVPGPDGDRPHYSVPGVWRDTAWGSHGTDLVPRVQEYLGVD</sequence>
<gene>
    <name evidence="1" type="ORF">ACFQZM_39160</name>
</gene>
<protein>
    <recommendedName>
        <fullName evidence="3">TPM domain-containing protein</fullName>
    </recommendedName>
</protein>
<proteinExistence type="predicted"/>
<comment type="caution">
    <text evidence="1">The sequence shown here is derived from an EMBL/GenBank/DDBJ whole genome shotgun (WGS) entry which is preliminary data.</text>
</comment>
<organism evidence="1 2">
    <name type="scientific">Actinomadura fibrosa</name>
    <dbReference type="NCBI Taxonomy" id="111802"/>
    <lineage>
        <taxon>Bacteria</taxon>
        <taxon>Bacillati</taxon>
        <taxon>Actinomycetota</taxon>
        <taxon>Actinomycetes</taxon>
        <taxon>Streptosporangiales</taxon>
        <taxon>Thermomonosporaceae</taxon>
        <taxon>Actinomadura</taxon>
    </lineage>
</organism>
<accession>A0ABW2XVX9</accession>